<evidence type="ECO:0000256" key="3">
    <source>
        <dbReference type="PROSITE-ProRule" id="PRU00176"/>
    </source>
</evidence>
<keyword evidence="1" id="KW-0597">Phosphoprotein</keyword>
<dbReference type="FunFam" id="3.30.70.330:FF:000089">
    <property type="entry name" value="RNA binding protein"/>
    <property type="match status" value="1"/>
</dbReference>
<proteinExistence type="predicted"/>
<evidence type="ECO:0000259" key="5">
    <source>
        <dbReference type="PROSITE" id="PS50102"/>
    </source>
</evidence>
<protein>
    <recommendedName>
        <fullName evidence="5">RRM domain-containing protein</fullName>
    </recommendedName>
</protein>
<evidence type="ECO:0000313" key="7">
    <source>
        <dbReference type="Proteomes" id="UP001148614"/>
    </source>
</evidence>
<dbReference type="Proteomes" id="UP001148614">
    <property type="component" value="Unassembled WGS sequence"/>
</dbReference>
<dbReference type="SUPFAM" id="SSF54928">
    <property type="entry name" value="RNA-binding domain, RBD"/>
    <property type="match status" value="2"/>
</dbReference>
<dbReference type="AlphaFoldDB" id="A0A9W8NP38"/>
<evidence type="ECO:0000313" key="6">
    <source>
        <dbReference type="EMBL" id="KAJ3579913.1"/>
    </source>
</evidence>
<dbReference type="InterPro" id="IPR000504">
    <property type="entry name" value="RRM_dom"/>
</dbReference>
<evidence type="ECO:0000256" key="4">
    <source>
        <dbReference type="SAM" id="MobiDB-lite"/>
    </source>
</evidence>
<feature type="compositionally biased region" description="Polar residues" evidence="4">
    <location>
        <begin position="449"/>
        <end position="479"/>
    </location>
</feature>
<sequence>MSLHGFVGQPPFRAASQNTASTFDHDVNNQPVGTSYPGRLPPARQVIIHRLSSSTTEENLRMMFLFSQELVNVEMLPQDMVRDRGFRSAVAKFKTLAGAQQAKDMLHGKSVGPNEPELVVEIISGSPTGFRGYPEAGARRWNPSEDGLSTEANGSSSVTAPGPPRQPTRFGEPFPSNENSTDYYHIFSPHSPIGNHLTNQTQSLGKTLIHDTAEDDETRELLKDPVAYAENGAIQQRRATAPQLPIQRLSNLSLNTATNGNGTMAPYGHSGMTPMSAHPNNMSPTIMNGANHPGTFGINHNNGRLTYPQSNPADQNPPCNTLYVGNLPIDTSEEELKAIFQKQRGYKRLCFRTKQNGPMCFVEFEDITFATKTLNELYGLMLHNSVKGGIRLSFSKNPLGVRSGQATGPPVNGTMGNLNAMMAAPGNSYSITSGPPPGLSTPPGLTRVDYSNPNSSNSVIQPSSGTNTPSAYPPNNNYRWNPLYAAQHSTASSSSPPSRANGSNGVNGSNGPSESDDSSRGLPTYMPFMAAKR</sequence>
<dbReference type="EMBL" id="JANPWZ010000046">
    <property type="protein sequence ID" value="KAJ3579913.1"/>
    <property type="molecule type" value="Genomic_DNA"/>
</dbReference>
<dbReference type="VEuPathDB" id="FungiDB:F4678DRAFT_474227"/>
<reference evidence="6" key="1">
    <citation type="submission" date="2022-07" db="EMBL/GenBank/DDBJ databases">
        <title>Genome Sequence of Xylaria arbuscula.</title>
        <authorList>
            <person name="Buettner E."/>
        </authorList>
    </citation>
    <scope>NUCLEOTIDE SEQUENCE</scope>
    <source>
        <strain evidence="6">VT107</strain>
    </source>
</reference>
<feature type="region of interest" description="Disordered" evidence="4">
    <location>
        <begin position="428"/>
        <end position="533"/>
    </location>
</feature>
<dbReference type="CDD" id="cd12245">
    <property type="entry name" value="RRM_scw1_like"/>
    <property type="match status" value="1"/>
</dbReference>
<feature type="region of interest" description="Disordered" evidence="4">
    <location>
        <begin position="131"/>
        <end position="178"/>
    </location>
</feature>
<organism evidence="6 7">
    <name type="scientific">Xylaria arbuscula</name>
    <dbReference type="NCBI Taxonomy" id="114810"/>
    <lineage>
        <taxon>Eukaryota</taxon>
        <taxon>Fungi</taxon>
        <taxon>Dikarya</taxon>
        <taxon>Ascomycota</taxon>
        <taxon>Pezizomycotina</taxon>
        <taxon>Sordariomycetes</taxon>
        <taxon>Xylariomycetidae</taxon>
        <taxon>Xylariales</taxon>
        <taxon>Xylariaceae</taxon>
        <taxon>Xylaria</taxon>
    </lineage>
</organism>
<comment type="caution">
    <text evidence="6">The sequence shown here is derived from an EMBL/GenBank/DDBJ whole genome shotgun (WGS) entry which is preliminary data.</text>
</comment>
<dbReference type="Pfam" id="PF00076">
    <property type="entry name" value="RRM_1"/>
    <property type="match status" value="2"/>
</dbReference>
<dbReference type="CDD" id="cd00590">
    <property type="entry name" value="RRM_SF"/>
    <property type="match status" value="1"/>
</dbReference>
<name>A0A9W8NP38_9PEZI</name>
<dbReference type="SMART" id="SM00360">
    <property type="entry name" value="RRM"/>
    <property type="match status" value="2"/>
</dbReference>
<feature type="domain" description="RRM" evidence="5">
    <location>
        <begin position="320"/>
        <end position="397"/>
    </location>
</feature>
<feature type="compositionally biased region" description="Polar residues" evidence="4">
    <location>
        <begin position="150"/>
        <end position="159"/>
    </location>
</feature>
<dbReference type="InterPro" id="IPR035979">
    <property type="entry name" value="RBD_domain_sf"/>
</dbReference>
<dbReference type="PROSITE" id="PS50102">
    <property type="entry name" value="RRM"/>
    <property type="match status" value="1"/>
</dbReference>
<evidence type="ECO:0000256" key="1">
    <source>
        <dbReference type="ARBA" id="ARBA00022553"/>
    </source>
</evidence>
<dbReference type="InterPro" id="IPR012677">
    <property type="entry name" value="Nucleotide-bd_a/b_plait_sf"/>
</dbReference>
<dbReference type="OrthoDB" id="431169at2759"/>
<dbReference type="PANTHER" id="PTHR10501">
    <property type="entry name" value="U1 SMALL NUCLEAR RIBONUCLEOPROTEIN A/U2 SMALL NUCLEAR RIBONUCLEOPROTEIN B"/>
    <property type="match status" value="1"/>
</dbReference>
<evidence type="ECO:0000256" key="2">
    <source>
        <dbReference type="ARBA" id="ARBA00022884"/>
    </source>
</evidence>
<keyword evidence="2 3" id="KW-0694">RNA-binding</keyword>
<keyword evidence="7" id="KW-1185">Reference proteome</keyword>
<feature type="compositionally biased region" description="Low complexity" evidence="4">
    <location>
        <begin position="489"/>
        <end position="513"/>
    </location>
</feature>
<gene>
    <name evidence="6" type="ORF">NPX13_g653</name>
</gene>
<accession>A0A9W8NP38</accession>
<dbReference type="GO" id="GO:0003723">
    <property type="term" value="F:RNA binding"/>
    <property type="evidence" value="ECO:0007669"/>
    <property type="project" value="UniProtKB-UniRule"/>
</dbReference>
<dbReference type="Gene3D" id="3.30.70.330">
    <property type="match status" value="2"/>
</dbReference>